<dbReference type="Proteomes" id="UP000242497">
    <property type="component" value="Unassembled WGS sequence"/>
</dbReference>
<dbReference type="Pfam" id="PF04025">
    <property type="entry name" value="RemA-like"/>
    <property type="match status" value="1"/>
</dbReference>
<dbReference type="NCBIfam" id="NF046065">
    <property type="entry name" value="MtxRegRemB"/>
    <property type="match status" value="1"/>
</dbReference>
<evidence type="ECO:0000313" key="2">
    <source>
        <dbReference type="Proteomes" id="UP000242497"/>
    </source>
</evidence>
<reference evidence="2" key="1">
    <citation type="submission" date="2016-11" db="EMBL/GenBank/DDBJ databases">
        <authorList>
            <person name="Varghese N."/>
            <person name="Submissions S."/>
        </authorList>
    </citation>
    <scope>NUCLEOTIDE SEQUENCE [LARGE SCALE GENOMIC DNA]</scope>
    <source>
        <strain evidence="2">DSM 15518</strain>
    </source>
</reference>
<dbReference type="STRING" id="1123349.SAMN02744037_01477"/>
<evidence type="ECO:0008006" key="3">
    <source>
        <dbReference type="Google" id="ProtNLM"/>
    </source>
</evidence>
<proteinExistence type="predicted"/>
<dbReference type="AlphaFoldDB" id="A0A1M6P7U0"/>
<keyword evidence="2" id="KW-1185">Reference proteome</keyword>
<dbReference type="RefSeq" id="WP_072888699.1">
    <property type="nucleotide sequence ID" value="NZ_FRAE01000029.1"/>
</dbReference>
<evidence type="ECO:0000313" key="1">
    <source>
        <dbReference type="EMBL" id="SHK03970.1"/>
    </source>
</evidence>
<dbReference type="EMBL" id="FRAE01000029">
    <property type="protein sequence ID" value="SHK03970.1"/>
    <property type="molecule type" value="Genomic_DNA"/>
</dbReference>
<sequence>MFLHLGGDYNVLISDIIFILDAQSILKSKSSIEFFKNADKNNKIIRLIEQNPKSIIVTKFKDSFIVYYSPISSLTLLKRAEVSNSAFLETEVI</sequence>
<dbReference type="InterPro" id="IPR007169">
    <property type="entry name" value="RemA-like"/>
</dbReference>
<protein>
    <recommendedName>
        <fullName evidence="3">DUF370 domain-containing protein</fullName>
    </recommendedName>
</protein>
<gene>
    <name evidence="1" type="ORF">SAMN02744037_01477</name>
</gene>
<dbReference type="OrthoDB" id="9811390at2"/>
<organism evidence="1 2">
    <name type="scientific">Tepidibacter formicigenes DSM 15518</name>
    <dbReference type="NCBI Taxonomy" id="1123349"/>
    <lineage>
        <taxon>Bacteria</taxon>
        <taxon>Bacillati</taxon>
        <taxon>Bacillota</taxon>
        <taxon>Clostridia</taxon>
        <taxon>Peptostreptococcales</taxon>
        <taxon>Peptostreptococcaceae</taxon>
        <taxon>Tepidibacter</taxon>
    </lineage>
</organism>
<name>A0A1M6P7U0_9FIRM</name>
<accession>A0A1M6P7U0</accession>